<dbReference type="Proteomes" id="UP001427805">
    <property type="component" value="Unassembled WGS sequence"/>
</dbReference>
<gene>
    <name evidence="1" type="ORF">TPR58_10090</name>
</gene>
<evidence type="ECO:0000313" key="1">
    <source>
        <dbReference type="EMBL" id="MEN3747519.1"/>
    </source>
</evidence>
<dbReference type="SUPFAM" id="SSF141371">
    <property type="entry name" value="PilZ domain-like"/>
    <property type="match status" value="1"/>
</dbReference>
<sequence>MSFGALNLALLDARREDRDEVEYRARATGANGVQHLLLIVNLSPHGLMARCESDLPVDERIQVTLPIIGPTAAQVRWSLGGRIGCQFDYPIDLASYYELVAILVKSGR</sequence>
<organism evidence="1 2">
    <name type="scientific">Sphingomonas rustica</name>
    <dbReference type="NCBI Taxonomy" id="3103142"/>
    <lineage>
        <taxon>Bacteria</taxon>
        <taxon>Pseudomonadati</taxon>
        <taxon>Pseudomonadota</taxon>
        <taxon>Alphaproteobacteria</taxon>
        <taxon>Sphingomonadales</taxon>
        <taxon>Sphingomonadaceae</taxon>
        <taxon>Sphingomonas</taxon>
    </lineage>
</organism>
<proteinExistence type="predicted"/>
<accession>A0ABV0B7F0</accession>
<reference evidence="1 2" key="1">
    <citation type="submission" date="2024-05" db="EMBL/GenBank/DDBJ databases">
        <title>Sphingomonas sp. HF-S3 16S ribosomal RNA gene Genome sequencing and assembly.</title>
        <authorList>
            <person name="Lee H."/>
        </authorList>
    </citation>
    <scope>NUCLEOTIDE SEQUENCE [LARGE SCALE GENOMIC DNA]</scope>
    <source>
        <strain evidence="1 2">HF-S3</strain>
    </source>
</reference>
<keyword evidence="2" id="KW-1185">Reference proteome</keyword>
<dbReference type="EMBL" id="JBDIZK010000005">
    <property type="protein sequence ID" value="MEN3747519.1"/>
    <property type="molecule type" value="Genomic_DNA"/>
</dbReference>
<dbReference type="RefSeq" id="WP_346246517.1">
    <property type="nucleotide sequence ID" value="NZ_JBDIZK010000005.1"/>
</dbReference>
<name>A0ABV0B7F0_9SPHN</name>
<protein>
    <submittedName>
        <fullName evidence="1">PilZ domain-containing protein</fullName>
    </submittedName>
</protein>
<comment type="caution">
    <text evidence="1">The sequence shown here is derived from an EMBL/GenBank/DDBJ whole genome shotgun (WGS) entry which is preliminary data.</text>
</comment>
<evidence type="ECO:0000313" key="2">
    <source>
        <dbReference type="Proteomes" id="UP001427805"/>
    </source>
</evidence>